<evidence type="ECO:0000313" key="11">
    <source>
        <dbReference type="EMBL" id="KAK6952624.1"/>
    </source>
</evidence>
<dbReference type="InterPro" id="IPR001578">
    <property type="entry name" value="Peptidase_C12_UCH"/>
</dbReference>
<dbReference type="PROSITE" id="PS52048">
    <property type="entry name" value="UCH_DOMAIN"/>
    <property type="match status" value="1"/>
</dbReference>
<evidence type="ECO:0000256" key="4">
    <source>
        <dbReference type="ARBA" id="ARBA00022786"/>
    </source>
</evidence>
<evidence type="ECO:0000313" key="12">
    <source>
        <dbReference type="Proteomes" id="UP001369815"/>
    </source>
</evidence>
<dbReference type="InterPro" id="IPR038765">
    <property type="entry name" value="Papain-like_cys_pep_sf"/>
</dbReference>
<dbReference type="EC" id="3.4.19.12" evidence="2"/>
<dbReference type="PROSITE" id="PS52049">
    <property type="entry name" value="ULD"/>
    <property type="match status" value="1"/>
</dbReference>
<dbReference type="Gene3D" id="3.40.532.10">
    <property type="entry name" value="Peptidase C12, ubiquitin carboxyl-terminal hydrolase"/>
    <property type="match status" value="1"/>
</dbReference>
<comment type="caution">
    <text evidence="11">The sequence shown here is derived from an EMBL/GenBank/DDBJ whole genome shotgun (WGS) entry which is preliminary data.</text>
</comment>
<proteinExistence type="inferred from homology"/>
<gene>
    <name evidence="11" type="ORF">Daesc_004914</name>
</gene>
<dbReference type="AlphaFoldDB" id="A0AAX6MJG2"/>
<keyword evidence="3" id="KW-0645">Protease</keyword>
<keyword evidence="5" id="KW-0378">Hydrolase</keyword>
<name>A0AAX6MJG2_9PEZI</name>
<protein>
    <recommendedName>
        <fullName evidence="2">ubiquitinyl hydrolase 1</fullName>
        <ecNumber evidence="2">3.4.19.12</ecNumber>
    </recommendedName>
</protein>
<comment type="similarity">
    <text evidence="7">Belongs to the peptidase C12 family.</text>
</comment>
<dbReference type="InterPro" id="IPR036959">
    <property type="entry name" value="Peptidase_C12_UCH_sf"/>
</dbReference>
<dbReference type="Proteomes" id="UP001369815">
    <property type="component" value="Unassembled WGS sequence"/>
</dbReference>
<evidence type="ECO:0000256" key="2">
    <source>
        <dbReference type="ARBA" id="ARBA00012759"/>
    </source>
</evidence>
<dbReference type="Pfam" id="PF01088">
    <property type="entry name" value="Peptidase_C12"/>
    <property type="match status" value="1"/>
</dbReference>
<evidence type="ECO:0000256" key="6">
    <source>
        <dbReference type="ARBA" id="ARBA00022807"/>
    </source>
</evidence>
<evidence type="ECO:0000256" key="9">
    <source>
        <dbReference type="SAM" id="MobiDB-lite"/>
    </source>
</evidence>
<dbReference type="PANTHER" id="PTHR10589">
    <property type="entry name" value="UBIQUITIN CARBOXYL-TERMINAL HYDROLASE"/>
    <property type="match status" value="1"/>
</dbReference>
<dbReference type="SUPFAM" id="SSF54001">
    <property type="entry name" value="Cysteine proteinases"/>
    <property type="match status" value="1"/>
</dbReference>
<feature type="region of interest" description="Disordered" evidence="9">
    <location>
        <begin position="1"/>
        <end position="43"/>
    </location>
</feature>
<evidence type="ECO:0000256" key="3">
    <source>
        <dbReference type="ARBA" id="ARBA00022670"/>
    </source>
</evidence>
<dbReference type="PANTHER" id="PTHR10589:SF29">
    <property type="entry name" value="UBIQUITIN CARBOXYL-TERMINAL HYDROLASE"/>
    <property type="match status" value="1"/>
</dbReference>
<comment type="catalytic activity">
    <reaction evidence="1">
        <text>Thiol-dependent hydrolysis of ester, thioester, amide, peptide and isopeptide bonds formed by the C-terminal Gly of ubiquitin (a 76-residue protein attached to proteins as an intracellular targeting signal).</text>
        <dbReference type="EC" id="3.4.19.12"/>
    </reaction>
</comment>
<dbReference type="GO" id="GO:0016579">
    <property type="term" value="P:protein deubiquitination"/>
    <property type="evidence" value="ECO:0007669"/>
    <property type="project" value="TreeGrafter"/>
</dbReference>
<reference evidence="11 12" key="1">
    <citation type="journal article" date="2024" name="Front Chem Biol">
        <title>Unveiling the potential of Daldinia eschscholtzii MFLUCC 19-0629 through bioactivity and bioinformatics studies for enhanced sustainable agriculture production.</title>
        <authorList>
            <person name="Brooks S."/>
            <person name="Weaver J.A."/>
            <person name="Klomchit A."/>
            <person name="Alharthi S.A."/>
            <person name="Onlamun T."/>
            <person name="Nurani R."/>
            <person name="Vong T.K."/>
            <person name="Alberti F."/>
            <person name="Greco C."/>
        </authorList>
    </citation>
    <scope>NUCLEOTIDE SEQUENCE [LARGE SCALE GENOMIC DNA]</scope>
    <source>
        <strain evidence="11">MFLUCC 19-0629</strain>
    </source>
</reference>
<sequence>MVEPEQLETPPVSPDNAQNNDTQNIVIPNEGIRRSSRATKAPAKYDEEYVIPTYKEPIQPAIPSSRPKRKAARIAEENIVPEEPGPLLEAALSRMSQDERKEYGGWVELESEPTTANACATVALMNIIMNAQDANLGVELQKFKNSTKELPPPHRGYSLDKNDFIRSVHNSVARRIDLLSEDLCLDNKYEESIQVKKRRTQKRSNRAPRQKRAETNYHYIAYVPVNGQVWELDGFQTKPLCLGPISGSWIDTASTAIQERMMRNSEFSSYSLLAICQSPLDTLSKELATSLACSHALHELYKGNTKWTVPDPFAAFPASHLAQRNLTHEYISSSVEPPASYTSRTSHPDFNADDALKLAQELRTEQDSLDAQYVAELATVDEAVDIIRGRQRDYTPAIHHWVRALAEKGVLRGLIQEMGS</sequence>
<accession>A0AAX6MJG2</accession>
<evidence type="ECO:0000256" key="1">
    <source>
        <dbReference type="ARBA" id="ARBA00000707"/>
    </source>
</evidence>
<comment type="caution">
    <text evidence="7">Lacks conserved residue(s) required for the propagation of feature annotation.</text>
</comment>
<keyword evidence="12" id="KW-1185">Reference proteome</keyword>
<dbReference type="GO" id="GO:0004843">
    <property type="term" value="F:cysteine-type deubiquitinase activity"/>
    <property type="evidence" value="ECO:0007669"/>
    <property type="project" value="UniProtKB-EC"/>
</dbReference>
<keyword evidence="6" id="KW-0788">Thiol protease</keyword>
<evidence type="ECO:0000256" key="5">
    <source>
        <dbReference type="ARBA" id="ARBA00022801"/>
    </source>
</evidence>
<dbReference type="EMBL" id="JBANMG010000005">
    <property type="protein sequence ID" value="KAK6952624.1"/>
    <property type="molecule type" value="Genomic_DNA"/>
</dbReference>
<keyword evidence="4 8" id="KW-0833">Ubl conjugation pathway</keyword>
<dbReference type="GO" id="GO:0005737">
    <property type="term" value="C:cytoplasm"/>
    <property type="evidence" value="ECO:0007669"/>
    <property type="project" value="TreeGrafter"/>
</dbReference>
<dbReference type="GO" id="GO:0006511">
    <property type="term" value="P:ubiquitin-dependent protein catabolic process"/>
    <property type="evidence" value="ECO:0007669"/>
    <property type="project" value="UniProtKB-UniRule"/>
</dbReference>
<evidence type="ECO:0000256" key="7">
    <source>
        <dbReference type="PROSITE-ProRule" id="PRU01393"/>
    </source>
</evidence>
<evidence type="ECO:0000256" key="8">
    <source>
        <dbReference type="PROSITE-ProRule" id="PRU01394"/>
    </source>
</evidence>
<feature type="compositionally biased region" description="Polar residues" evidence="9">
    <location>
        <begin position="15"/>
        <end position="26"/>
    </location>
</feature>
<feature type="domain" description="UCH catalytic" evidence="10">
    <location>
        <begin position="1"/>
        <end position="277"/>
    </location>
</feature>
<evidence type="ECO:0000259" key="10">
    <source>
        <dbReference type="PROSITE" id="PS52048"/>
    </source>
</evidence>
<organism evidence="11 12">
    <name type="scientific">Daldinia eschscholtzii</name>
    <dbReference type="NCBI Taxonomy" id="292717"/>
    <lineage>
        <taxon>Eukaryota</taxon>
        <taxon>Fungi</taxon>
        <taxon>Dikarya</taxon>
        <taxon>Ascomycota</taxon>
        <taxon>Pezizomycotina</taxon>
        <taxon>Sordariomycetes</taxon>
        <taxon>Xylariomycetidae</taxon>
        <taxon>Xylariales</taxon>
        <taxon>Hypoxylaceae</taxon>
        <taxon>Daldinia</taxon>
    </lineage>
</organism>